<dbReference type="InterPro" id="IPR002048">
    <property type="entry name" value="EF_hand_dom"/>
</dbReference>
<dbReference type="Proteomes" id="UP001163046">
    <property type="component" value="Unassembled WGS sequence"/>
</dbReference>
<dbReference type="PROSITE" id="PS50222">
    <property type="entry name" value="EF_HAND_2"/>
    <property type="match status" value="1"/>
</dbReference>
<proteinExistence type="predicted"/>
<gene>
    <name evidence="2" type="ORF">OS493_005488</name>
</gene>
<comment type="caution">
    <text evidence="2">The sequence shown here is derived from an EMBL/GenBank/DDBJ whole genome shotgun (WGS) entry which is preliminary data.</text>
</comment>
<name>A0A9X0CMI0_9CNID</name>
<evidence type="ECO:0000313" key="2">
    <source>
        <dbReference type="EMBL" id="KAJ7365381.1"/>
    </source>
</evidence>
<dbReference type="GO" id="GO:0005509">
    <property type="term" value="F:calcium ion binding"/>
    <property type="evidence" value="ECO:0007669"/>
    <property type="project" value="InterPro"/>
</dbReference>
<dbReference type="OrthoDB" id="435273at2759"/>
<dbReference type="InterPro" id="IPR011992">
    <property type="entry name" value="EF-hand-dom_pair"/>
</dbReference>
<sequence length="106" mass="12577">MKLIRFFRMQIFRGYMKLKETRSRVKEGQKFERDKITDILAAFHIFDAQNRGYIESRDLREALGLTVKDIRCDELRQMLKETGLLVDRKITFAEFTCLMTDSSGVF</sequence>
<dbReference type="EMBL" id="MU827303">
    <property type="protein sequence ID" value="KAJ7365381.1"/>
    <property type="molecule type" value="Genomic_DNA"/>
</dbReference>
<accession>A0A9X0CMI0</accession>
<dbReference type="AlphaFoldDB" id="A0A9X0CMI0"/>
<evidence type="ECO:0000259" key="1">
    <source>
        <dbReference type="PROSITE" id="PS50222"/>
    </source>
</evidence>
<evidence type="ECO:0000313" key="3">
    <source>
        <dbReference type="Proteomes" id="UP001163046"/>
    </source>
</evidence>
<reference evidence="2" key="1">
    <citation type="submission" date="2023-01" db="EMBL/GenBank/DDBJ databases">
        <title>Genome assembly of the deep-sea coral Lophelia pertusa.</title>
        <authorList>
            <person name="Herrera S."/>
            <person name="Cordes E."/>
        </authorList>
    </citation>
    <scope>NUCLEOTIDE SEQUENCE</scope>
    <source>
        <strain evidence="2">USNM1676648</strain>
        <tissue evidence="2">Polyp</tissue>
    </source>
</reference>
<protein>
    <recommendedName>
        <fullName evidence="1">EF-hand domain-containing protein</fullName>
    </recommendedName>
</protein>
<dbReference type="Gene3D" id="1.10.238.10">
    <property type="entry name" value="EF-hand"/>
    <property type="match status" value="1"/>
</dbReference>
<feature type="domain" description="EF-hand" evidence="1">
    <location>
        <begin position="34"/>
        <end position="69"/>
    </location>
</feature>
<organism evidence="2 3">
    <name type="scientific">Desmophyllum pertusum</name>
    <dbReference type="NCBI Taxonomy" id="174260"/>
    <lineage>
        <taxon>Eukaryota</taxon>
        <taxon>Metazoa</taxon>
        <taxon>Cnidaria</taxon>
        <taxon>Anthozoa</taxon>
        <taxon>Hexacorallia</taxon>
        <taxon>Scleractinia</taxon>
        <taxon>Caryophylliina</taxon>
        <taxon>Caryophylliidae</taxon>
        <taxon>Desmophyllum</taxon>
    </lineage>
</organism>
<keyword evidence="3" id="KW-1185">Reference proteome</keyword>
<dbReference type="SUPFAM" id="SSF47473">
    <property type="entry name" value="EF-hand"/>
    <property type="match status" value="1"/>
</dbReference>